<dbReference type="Gene3D" id="3.90.980.10">
    <property type="entry name" value="DNA primase, catalytic core, N-terminal domain"/>
    <property type="match status" value="1"/>
</dbReference>
<dbReference type="NCBIfam" id="TIGR01391">
    <property type="entry name" value="dnaG"/>
    <property type="match status" value="1"/>
</dbReference>
<dbReference type="OrthoDB" id="9803773at2"/>
<dbReference type="PANTHER" id="PTHR30313:SF2">
    <property type="entry name" value="DNA PRIMASE"/>
    <property type="match status" value="1"/>
</dbReference>
<dbReference type="SMART" id="SM00766">
    <property type="entry name" value="DnaG_DnaB_bind"/>
    <property type="match status" value="1"/>
</dbReference>
<evidence type="ECO:0000256" key="6">
    <source>
        <dbReference type="ARBA" id="ARBA00022723"/>
    </source>
</evidence>
<dbReference type="InterPro" id="IPR013264">
    <property type="entry name" value="DNAG_N"/>
</dbReference>
<evidence type="ECO:0000256" key="1">
    <source>
        <dbReference type="ARBA" id="ARBA00022478"/>
    </source>
</evidence>
<keyword evidence="8 12" id="KW-0862">Zinc</keyword>
<evidence type="ECO:0000256" key="13">
    <source>
        <dbReference type="PIRNR" id="PIRNR002811"/>
    </source>
</evidence>
<dbReference type="EMBL" id="LNYL01000051">
    <property type="protein sequence ID" value="KTD23954.1"/>
    <property type="molecule type" value="Genomic_DNA"/>
</dbReference>
<keyword evidence="9" id="KW-0460">Magnesium</keyword>
<evidence type="ECO:0000256" key="9">
    <source>
        <dbReference type="ARBA" id="ARBA00022842"/>
    </source>
</evidence>
<dbReference type="InterPro" id="IPR002694">
    <property type="entry name" value="Znf_CHC2"/>
</dbReference>
<dbReference type="Gene3D" id="3.90.580.10">
    <property type="entry name" value="Zinc finger, CHC2-type domain"/>
    <property type="match status" value="1"/>
</dbReference>
<keyword evidence="5 12" id="KW-0235">DNA replication</keyword>
<dbReference type="Gene3D" id="3.40.1360.10">
    <property type="match status" value="1"/>
</dbReference>
<feature type="zinc finger region" description="CHC2-type" evidence="12 14">
    <location>
        <begin position="40"/>
        <end position="64"/>
    </location>
</feature>
<evidence type="ECO:0000256" key="10">
    <source>
        <dbReference type="ARBA" id="ARBA00023125"/>
    </source>
</evidence>
<name>A0A0W0VVC1_9GAMM</name>
<keyword evidence="6 12" id="KW-0479">Metal-binding</keyword>
<dbReference type="PROSITE" id="PS50880">
    <property type="entry name" value="TOPRIM"/>
    <property type="match status" value="1"/>
</dbReference>
<dbReference type="PIRSF" id="PIRSF002811">
    <property type="entry name" value="DnaG"/>
    <property type="match status" value="1"/>
</dbReference>
<keyword evidence="11 12" id="KW-0804">Transcription</keyword>
<dbReference type="Pfam" id="PF13155">
    <property type="entry name" value="Toprim_2"/>
    <property type="match status" value="1"/>
</dbReference>
<dbReference type="GO" id="GO:0003677">
    <property type="term" value="F:DNA binding"/>
    <property type="evidence" value="ECO:0007669"/>
    <property type="project" value="UniProtKB-KW"/>
</dbReference>
<dbReference type="FunFam" id="3.90.980.10:FF:000001">
    <property type="entry name" value="DNA primase"/>
    <property type="match status" value="1"/>
</dbReference>
<keyword evidence="10 12" id="KW-0238">DNA-binding</keyword>
<dbReference type="Proteomes" id="UP000054908">
    <property type="component" value="Unassembled WGS sequence"/>
</dbReference>
<dbReference type="FunFam" id="3.40.1360.10:FF:000002">
    <property type="entry name" value="DNA primase"/>
    <property type="match status" value="1"/>
</dbReference>
<dbReference type="InterPro" id="IPR006171">
    <property type="entry name" value="TOPRIM_dom"/>
</dbReference>
<sequence>MSGLIPRPFIDELLSRIDLVELIDGYVPLKKQGTSYVACCPFHSEKTPSFNVVAKKQFYHCFGCGVSGNAISFIMSYLNQGFTDAIETLASRLGMKVPREGNTEKHQHTLSLYQLLNQVSQFYQQTLRTNGEVAINYLRQRGLSGDIAKLYQLGYAPAGWQTLESQFKRNKSELIATGMLIKKEEGKTYDRYRHRIMFPIHDRHGRIIGFGGRSIDPQQKPKYLNSPETTLFQKSRELYGLHQILNQQRTIDNIVIVEGYMDVIALAQHGIRNAVATLGTATSSYHIQLLTKHTKQLIFCFDGDEAGRQAAWRALESCLPELNAGLDVNFIFLPEGHDPDSLVREEGKEKFQERLKNATPLNRFFLDNIASGIDVFTVAGKSQLINAAKPYLLKMAEGPYKQLLLNELSRMTHIETYRVAQILYDNHQQKKQESNKKIANSPIRLAIALLIQNPEIYHACKAQINSGLLDGKGQEILRKLLQQIENSPNANTATLIEAWRDTPYFEALGKLASWDHNEPEEELTKKFTDIILFLQKQNLENKIKLYLAKSRNQGLTVSERLMLQEMMKQRHQIE</sequence>
<evidence type="ECO:0000256" key="12">
    <source>
        <dbReference type="HAMAP-Rule" id="MF_00974"/>
    </source>
</evidence>
<keyword evidence="7 12" id="KW-0863">Zinc-finger</keyword>
<dbReference type="InterPro" id="IPR036977">
    <property type="entry name" value="DNA_primase_Znf_CHC2"/>
</dbReference>
<comment type="caution">
    <text evidence="16">The sequence shown here is derived from an EMBL/GenBank/DDBJ whole genome shotgun (WGS) entry which is preliminary data.</text>
</comment>
<organism evidence="16 17">
    <name type="scientific">Legionella maceachernii</name>
    <dbReference type="NCBI Taxonomy" id="466"/>
    <lineage>
        <taxon>Bacteria</taxon>
        <taxon>Pseudomonadati</taxon>
        <taxon>Pseudomonadota</taxon>
        <taxon>Gammaproteobacteria</taxon>
        <taxon>Legionellales</taxon>
        <taxon>Legionellaceae</taxon>
        <taxon>Legionella</taxon>
    </lineage>
</organism>
<comment type="subunit">
    <text evidence="12">Monomer. Interacts with DnaB.</text>
</comment>
<dbReference type="FunFam" id="3.90.580.10:FF:000001">
    <property type="entry name" value="DNA primase"/>
    <property type="match status" value="1"/>
</dbReference>
<dbReference type="Pfam" id="PF08278">
    <property type="entry name" value="DnaG_DnaB_bind"/>
    <property type="match status" value="1"/>
</dbReference>
<dbReference type="InterPro" id="IPR050219">
    <property type="entry name" value="DnaG_primase"/>
</dbReference>
<comment type="similarity">
    <text evidence="12 13">Belongs to the DnaG primase family.</text>
</comment>
<proteinExistence type="inferred from homology"/>
<dbReference type="CDD" id="cd03364">
    <property type="entry name" value="TOPRIM_DnaG_primases"/>
    <property type="match status" value="1"/>
</dbReference>
<keyword evidence="2 12" id="KW-0639">Primosome</keyword>
<gene>
    <name evidence="12" type="primary">dnaG</name>
    <name evidence="16" type="ORF">Lmac_2827</name>
</gene>
<dbReference type="SMART" id="SM00400">
    <property type="entry name" value="ZnF_CHCC"/>
    <property type="match status" value="1"/>
</dbReference>
<dbReference type="InterPro" id="IPR013173">
    <property type="entry name" value="DNA_primase_DnaG_DnaB-bd_dom"/>
</dbReference>
<evidence type="ECO:0000259" key="15">
    <source>
        <dbReference type="PROSITE" id="PS50880"/>
    </source>
</evidence>
<evidence type="ECO:0000256" key="4">
    <source>
        <dbReference type="ARBA" id="ARBA00022695"/>
    </source>
</evidence>
<dbReference type="SUPFAM" id="SSF117023">
    <property type="entry name" value="DNA primase DnaG, C-terminal domain"/>
    <property type="match status" value="1"/>
</dbReference>
<dbReference type="SUPFAM" id="SSF57783">
    <property type="entry name" value="Zinc beta-ribbon"/>
    <property type="match status" value="1"/>
</dbReference>
<dbReference type="PANTHER" id="PTHR30313">
    <property type="entry name" value="DNA PRIMASE"/>
    <property type="match status" value="1"/>
</dbReference>
<dbReference type="RefSeq" id="WP_058453510.1">
    <property type="nucleotide sequence ID" value="NZ_CAAAIB010000008.1"/>
</dbReference>
<dbReference type="Gene3D" id="1.20.50.20">
    <property type="entry name" value="DnaG, RNA polymerase domain, helical bundle"/>
    <property type="match status" value="1"/>
</dbReference>
<dbReference type="GO" id="GO:0005737">
    <property type="term" value="C:cytoplasm"/>
    <property type="evidence" value="ECO:0007669"/>
    <property type="project" value="TreeGrafter"/>
</dbReference>
<dbReference type="SUPFAM" id="SSF56731">
    <property type="entry name" value="DNA primase core"/>
    <property type="match status" value="1"/>
</dbReference>
<dbReference type="EC" id="2.7.7.101" evidence="12"/>
<dbReference type="InterPro" id="IPR016136">
    <property type="entry name" value="DNA_helicase_N/primase_C"/>
</dbReference>
<dbReference type="GO" id="GO:1990077">
    <property type="term" value="C:primosome complex"/>
    <property type="evidence" value="ECO:0007669"/>
    <property type="project" value="UniProtKB-KW"/>
</dbReference>
<keyword evidence="17" id="KW-1185">Reference proteome</keyword>
<dbReference type="STRING" id="466.Lmac_2827"/>
<dbReference type="AlphaFoldDB" id="A0A0W0VVC1"/>
<protein>
    <recommendedName>
        <fullName evidence="12 13">DNA primase</fullName>
        <ecNumber evidence="12">2.7.7.101</ecNumber>
    </recommendedName>
</protein>
<feature type="domain" description="Toprim" evidence="15">
    <location>
        <begin position="252"/>
        <end position="334"/>
    </location>
</feature>
<evidence type="ECO:0000256" key="14">
    <source>
        <dbReference type="PIRSR" id="PIRSR002811-1"/>
    </source>
</evidence>
<dbReference type="GO" id="GO:0008270">
    <property type="term" value="F:zinc ion binding"/>
    <property type="evidence" value="ECO:0007669"/>
    <property type="project" value="UniProtKB-UniRule"/>
</dbReference>
<dbReference type="GO" id="GO:0000428">
    <property type="term" value="C:DNA-directed RNA polymerase complex"/>
    <property type="evidence" value="ECO:0007669"/>
    <property type="project" value="UniProtKB-KW"/>
</dbReference>
<dbReference type="Pfam" id="PF01807">
    <property type="entry name" value="Zn_ribbon_DnaG"/>
    <property type="match status" value="1"/>
</dbReference>
<dbReference type="Pfam" id="PF08275">
    <property type="entry name" value="DNAG_N"/>
    <property type="match status" value="1"/>
</dbReference>
<dbReference type="Pfam" id="PF10410">
    <property type="entry name" value="DnaB_bind"/>
    <property type="match status" value="1"/>
</dbReference>
<dbReference type="SMART" id="SM00493">
    <property type="entry name" value="TOPRIM"/>
    <property type="match status" value="1"/>
</dbReference>
<evidence type="ECO:0000256" key="5">
    <source>
        <dbReference type="ARBA" id="ARBA00022705"/>
    </source>
</evidence>
<keyword evidence="1 12" id="KW-0240">DNA-directed RNA polymerase</keyword>
<dbReference type="InterPro" id="IPR019475">
    <property type="entry name" value="DNA_primase_DnaB-bd"/>
</dbReference>
<comment type="catalytic activity">
    <reaction evidence="12">
        <text>ssDNA + n NTP = ssDNA/pppN(pN)n-1 hybrid + (n-1) diphosphate.</text>
        <dbReference type="EC" id="2.7.7.101"/>
    </reaction>
</comment>
<comment type="cofactor">
    <cofactor evidence="12 13 14">
        <name>Zn(2+)</name>
        <dbReference type="ChEBI" id="CHEBI:29105"/>
    </cofactor>
    <text evidence="12 13 14">Binds 1 zinc ion per monomer.</text>
</comment>
<evidence type="ECO:0000256" key="2">
    <source>
        <dbReference type="ARBA" id="ARBA00022515"/>
    </source>
</evidence>
<keyword evidence="3 12" id="KW-0808">Transferase</keyword>
<comment type="function">
    <text evidence="12 13">RNA polymerase that catalyzes the synthesis of short RNA molecules used as primers for DNA polymerase during DNA replication.</text>
</comment>
<keyword evidence="4 12" id="KW-0548">Nucleotidyltransferase</keyword>
<dbReference type="InterPro" id="IPR037068">
    <property type="entry name" value="DNA_primase_core_N_sf"/>
</dbReference>
<evidence type="ECO:0000313" key="16">
    <source>
        <dbReference type="EMBL" id="KTD23954.1"/>
    </source>
</evidence>
<dbReference type="InterPro" id="IPR006295">
    <property type="entry name" value="DNA_primase_DnaG"/>
</dbReference>
<evidence type="ECO:0000256" key="7">
    <source>
        <dbReference type="ARBA" id="ARBA00022771"/>
    </source>
</evidence>
<dbReference type="GO" id="GO:0003899">
    <property type="term" value="F:DNA-directed RNA polymerase activity"/>
    <property type="evidence" value="ECO:0007669"/>
    <property type="project" value="UniProtKB-UniRule"/>
</dbReference>
<evidence type="ECO:0000256" key="11">
    <source>
        <dbReference type="ARBA" id="ARBA00023163"/>
    </source>
</evidence>
<dbReference type="InterPro" id="IPR034151">
    <property type="entry name" value="TOPRIM_DnaG_bac"/>
</dbReference>
<reference evidence="16 17" key="1">
    <citation type="submission" date="2015-11" db="EMBL/GenBank/DDBJ databases">
        <title>Genomic analysis of 38 Legionella species identifies large and diverse effector repertoires.</title>
        <authorList>
            <person name="Burstein D."/>
            <person name="Amaro F."/>
            <person name="Zusman T."/>
            <person name="Lifshitz Z."/>
            <person name="Cohen O."/>
            <person name="Gilbert J.A."/>
            <person name="Pupko T."/>
            <person name="Shuman H.A."/>
            <person name="Segal G."/>
        </authorList>
    </citation>
    <scope>NUCLEOTIDE SEQUENCE [LARGE SCALE GENOMIC DNA]</scope>
    <source>
        <strain evidence="16 17">PX-1-G2-E2</strain>
    </source>
</reference>
<dbReference type="PATRIC" id="fig|466.6.peg.3028"/>
<evidence type="ECO:0000256" key="3">
    <source>
        <dbReference type="ARBA" id="ARBA00022679"/>
    </source>
</evidence>
<dbReference type="GO" id="GO:0006269">
    <property type="term" value="P:DNA replication, synthesis of primer"/>
    <property type="evidence" value="ECO:0007669"/>
    <property type="project" value="UniProtKB-UniRule"/>
</dbReference>
<comment type="domain">
    <text evidence="12">Contains an N-terminal zinc-binding domain, a central core domain that contains the primase activity, and a C-terminal DnaB-binding domain.</text>
</comment>
<dbReference type="HAMAP" id="MF_00974">
    <property type="entry name" value="DNA_primase_DnaG"/>
    <property type="match status" value="1"/>
</dbReference>
<dbReference type="InterPro" id="IPR030846">
    <property type="entry name" value="DnaG_bac"/>
</dbReference>
<evidence type="ECO:0000256" key="8">
    <source>
        <dbReference type="ARBA" id="ARBA00022833"/>
    </source>
</evidence>
<evidence type="ECO:0000313" key="17">
    <source>
        <dbReference type="Proteomes" id="UP000054908"/>
    </source>
</evidence>
<accession>A0A0W0VVC1</accession>
<dbReference type="Gene3D" id="1.10.860.10">
    <property type="entry name" value="DNAb Helicase, Chain A"/>
    <property type="match status" value="1"/>
</dbReference>